<organism evidence="3 4">
    <name type="scientific">Euplotes crassus</name>
    <dbReference type="NCBI Taxonomy" id="5936"/>
    <lineage>
        <taxon>Eukaryota</taxon>
        <taxon>Sar</taxon>
        <taxon>Alveolata</taxon>
        <taxon>Ciliophora</taxon>
        <taxon>Intramacronucleata</taxon>
        <taxon>Spirotrichea</taxon>
        <taxon>Hypotrichia</taxon>
        <taxon>Euplotida</taxon>
        <taxon>Euplotidae</taxon>
        <taxon>Moneuplotes</taxon>
    </lineage>
</organism>
<evidence type="ECO:0000256" key="1">
    <source>
        <dbReference type="SAM" id="MobiDB-lite"/>
    </source>
</evidence>
<evidence type="ECO:0000313" key="3">
    <source>
        <dbReference type="EMBL" id="CAI2382747.1"/>
    </source>
</evidence>
<dbReference type="EMBL" id="CAMPGE010024940">
    <property type="protein sequence ID" value="CAI2382747.1"/>
    <property type="molecule type" value="Genomic_DNA"/>
</dbReference>
<evidence type="ECO:0000313" key="4">
    <source>
        <dbReference type="Proteomes" id="UP001295684"/>
    </source>
</evidence>
<gene>
    <name evidence="3" type="ORF">ECRASSUSDP1_LOCUS24233</name>
</gene>
<sequence length="145" mass="17060">MPHLISNLVEKAYTPSIARIAPKHLVRKPQLGRQAQKVTNIGNTALYRGFWRFTRRWVCHNHKFWYSYVVLCAIGMYQVYYAVVVGHYVRKNYHRSMEYAILREQEWEKIKPADDDDDLFDDDDEEEEEEGAAGDEGADDDDDDE</sequence>
<accession>A0AAD2D6R0</accession>
<dbReference type="Proteomes" id="UP001295684">
    <property type="component" value="Unassembled WGS sequence"/>
</dbReference>
<feature type="region of interest" description="Disordered" evidence="1">
    <location>
        <begin position="112"/>
        <end position="145"/>
    </location>
</feature>
<keyword evidence="2" id="KW-0812">Transmembrane</keyword>
<keyword evidence="2" id="KW-0472">Membrane</keyword>
<keyword evidence="4" id="KW-1185">Reference proteome</keyword>
<reference evidence="3" key="1">
    <citation type="submission" date="2023-07" db="EMBL/GenBank/DDBJ databases">
        <authorList>
            <consortium name="AG Swart"/>
            <person name="Singh M."/>
            <person name="Singh A."/>
            <person name="Seah K."/>
            <person name="Emmerich C."/>
        </authorList>
    </citation>
    <scope>NUCLEOTIDE SEQUENCE</scope>
    <source>
        <strain evidence="3">DP1</strain>
    </source>
</reference>
<proteinExistence type="predicted"/>
<comment type="caution">
    <text evidence="3">The sequence shown here is derived from an EMBL/GenBank/DDBJ whole genome shotgun (WGS) entry which is preliminary data.</text>
</comment>
<keyword evidence="2" id="KW-1133">Transmembrane helix</keyword>
<feature type="transmembrane region" description="Helical" evidence="2">
    <location>
        <begin position="65"/>
        <end position="89"/>
    </location>
</feature>
<protein>
    <submittedName>
        <fullName evidence="3">Uncharacterized protein</fullName>
    </submittedName>
</protein>
<name>A0AAD2D6R0_EUPCR</name>
<feature type="compositionally biased region" description="Acidic residues" evidence="1">
    <location>
        <begin position="114"/>
        <end position="145"/>
    </location>
</feature>
<evidence type="ECO:0000256" key="2">
    <source>
        <dbReference type="SAM" id="Phobius"/>
    </source>
</evidence>
<dbReference type="AlphaFoldDB" id="A0AAD2D6R0"/>